<accession>A0A1X7FFQ1</accession>
<organism evidence="2 3">
    <name type="scientific">Xaviernesmea oryzae</name>
    <dbReference type="NCBI Taxonomy" id="464029"/>
    <lineage>
        <taxon>Bacteria</taxon>
        <taxon>Pseudomonadati</taxon>
        <taxon>Pseudomonadota</taxon>
        <taxon>Alphaproteobacteria</taxon>
        <taxon>Hyphomicrobiales</taxon>
        <taxon>Rhizobiaceae</taxon>
        <taxon>Rhizobium/Agrobacterium group</taxon>
        <taxon>Xaviernesmea</taxon>
    </lineage>
</organism>
<sequence length="396" mass="41610">MQYSTKARLLLAGAALSVFAGPAFALDGNDLVAKINTVLSVQSGAGFSAESVAVNGQDVTLTNARFTANGGKQSFPLGTISFEGVAEDNGGYTVETVSFDNVNVTNEGMNFTASDISMSGLVIPSDPNADSLDALLLYDTAHVGRIAATIDGKPAFSVDEVTTTTDIAADSSSIGFDFQANGIKSDLSLVEDPKAKDTIQQLGLTSIDGKITMRGNWTLADGTIDVDEYAFDFANIGRFNIALSVAGYTLDFAKSVNETVKAMEANPNREEAQQAANLAMLGLMQRLTFNSAEIRFEDAGITKRALDFAGKSQGTTGEQMAQMLKGMTPLVLAQYNLPELQNMLSAAVNTYLDNPGSFTISAEPDNAVPFPMIMGAAMGAPNTLPQVLGVKVTAND</sequence>
<evidence type="ECO:0008006" key="4">
    <source>
        <dbReference type="Google" id="ProtNLM"/>
    </source>
</evidence>
<protein>
    <recommendedName>
        <fullName evidence="4">DUF945 domain-containing protein</fullName>
    </recommendedName>
</protein>
<feature type="signal peptide" evidence="1">
    <location>
        <begin position="1"/>
        <end position="25"/>
    </location>
</feature>
<evidence type="ECO:0000256" key="1">
    <source>
        <dbReference type="SAM" id="SignalP"/>
    </source>
</evidence>
<name>A0A1X7FFQ1_9HYPH</name>
<reference evidence="3" key="1">
    <citation type="submission" date="2017-04" db="EMBL/GenBank/DDBJ databases">
        <authorList>
            <person name="Varghese N."/>
            <person name="Submissions S."/>
        </authorList>
    </citation>
    <scope>NUCLEOTIDE SEQUENCE [LARGE SCALE GENOMIC DNA]</scope>
    <source>
        <strain evidence="3">B4P</strain>
    </source>
</reference>
<evidence type="ECO:0000313" key="2">
    <source>
        <dbReference type="EMBL" id="SMF50779.1"/>
    </source>
</evidence>
<dbReference type="EMBL" id="FXAF01000006">
    <property type="protein sequence ID" value="SMF50779.1"/>
    <property type="molecule type" value="Genomic_DNA"/>
</dbReference>
<dbReference type="AlphaFoldDB" id="A0A1X7FFQ1"/>
<dbReference type="Proteomes" id="UP000192903">
    <property type="component" value="Unassembled WGS sequence"/>
</dbReference>
<dbReference type="STRING" id="464029.SAMN02982989_2835"/>
<evidence type="ECO:0000313" key="3">
    <source>
        <dbReference type="Proteomes" id="UP000192903"/>
    </source>
</evidence>
<gene>
    <name evidence="2" type="ORF">SAMN02982989_2835</name>
</gene>
<dbReference type="OrthoDB" id="7824623at2"/>
<keyword evidence="3" id="KW-1185">Reference proteome</keyword>
<keyword evidence="1" id="KW-0732">Signal</keyword>
<feature type="chain" id="PRO_5012281771" description="DUF945 domain-containing protein" evidence="1">
    <location>
        <begin position="26"/>
        <end position="396"/>
    </location>
</feature>
<dbReference type="RefSeq" id="WP_085422965.1">
    <property type="nucleotide sequence ID" value="NZ_FXAF01000006.1"/>
</dbReference>
<proteinExistence type="predicted"/>